<dbReference type="PANTHER" id="PTHR42685:SF21">
    <property type="entry name" value="DEHYDROGENASE (FLAVOPROTEIN)-LIKE PROTEIN"/>
    <property type="match status" value="1"/>
</dbReference>
<proteinExistence type="predicted"/>
<sequence>MKENSNLELNDGAKIAVLGGGPAGSFFSIFALKLTRQIGKNIDLTIYENKNFSHDGPSSCNMCAGVVSESLVQMLAIEGICLKPPIVQRAIDTYCFQTIGGDVFLNSPSKQRGIATVYRGGGPVNQAASETDKEHVFERKSFDDFLLDCAEKEGAKVENVRIEDIKLNNGRPIIFSKRGQLPDADLVVGACGINSKIIKKFEELGTGYICPSTIKAYQSEIHIGEQNVSDLFGNVVYVFLINQPGVKFAAITPKGSYVTVSMLGKDITRQTVMDFLNHPEVKSKFPDSWKTPDAFCRCVPKINVGAARHPFADRIVMIGDASSARLYKDGIGSAYLTAKAAANTAILYGVGETDFHKYYYPSCRKINRDNIFGKIMFAFTGIINQTPILREALLNASRYEQKHPESGYKCSTILWDTFTGNEPYIDIFLRAFNYKLLLRILVNIFNAIFIRLKKSGDKK</sequence>
<organism evidence="1 2">
    <name type="scientific">Candidatus Scalindua brodae</name>
    <dbReference type="NCBI Taxonomy" id="237368"/>
    <lineage>
        <taxon>Bacteria</taxon>
        <taxon>Pseudomonadati</taxon>
        <taxon>Planctomycetota</taxon>
        <taxon>Candidatus Brocadiia</taxon>
        <taxon>Candidatus Brocadiales</taxon>
        <taxon>Candidatus Scalinduaceae</taxon>
        <taxon>Candidatus Scalindua</taxon>
    </lineage>
</organism>
<dbReference type="eggNOG" id="COG0644">
    <property type="taxonomic scope" value="Bacteria"/>
</dbReference>
<dbReference type="Gene3D" id="3.50.50.60">
    <property type="entry name" value="FAD/NAD(P)-binding domain"/>
    <property type="match status" value="1"/>
</dbReference>
<dbReference type="Proteomes" id="UP000030652">
    <property type="component" value="Unassembled WGS sequence"/>
</dbReference>
<dbReference type="PANTHER" id="PTHR42685">
    <property type="entry name" value="GERANYLGERANYL DIPHOSPHATE REDUCTASE"/>
    <property type="match status" value="1"/>
</dbReference>
<dbReference type="SUPFAM" id="SSF51905">
    <property type="entry name" value="FAD/NAD(P)-binding domain"/>
    <property type="match status" value="1"/>
</dbReference>
<comment type="caution">
    <text evidence="1">The sequence shown here is derived from an EMBL/GenBank/DDBJ whole genome shotgun (WGS) entry which is preliminary data.</text>
</comment>
<dbReference type="AlphaFoldDB" id="A0A0B0EJ81"/>
<evidence type="ECO:0000313" key="2">
    <source>
        <dbReference type="Proteomes" id="UP000030652"/>
    </source>
</evidence>
<evidence type="ECO:0000313" key="1">
    <source>
        <dbReference type="EMBL" id="KHE92086.1"/>
    </source>
</evidence>
<reference evidence="1 2" key="1">
    <citation type="submission" date="2014-10" db="EMBL/GenBank/DDBJ databases">
        <title>Draft genome of anammox bacterium scalindua brodae, obtained using differential coverage binning of sequence data from two enrichment reactors.</title>
        <authorList>
            <person name="Speth D.R."/>
            <person name="Russ L."/>
            <person name="Kartal B."/>
            <person name="Op den Camp H.J."/>
            <person name="Dutilh B.E."/>
            <person name="Jetten M.S."/>
        </authorList>
    </citation>
    <scope>NUCLEOTIDE SEQUENCE [LARGE SCALE GENOMIC DNA]</scope>
    <source>
        <strain evidence="1">RU1</strain>
    </source>
</reference>
<name>A0A0B0EJ81_9BACT</name>
<dbReference type="InterPro" id="IPR036188">
    <property type="entry name" value="FAD/NAD-bd_sf"/>
</dbReference>
<dbReference type="InterPro" id="IPR050407">
    <property type="entry name" value="Geranylgeranyl_reductase"/>
</dbReference>
<gene>
    <name evidence="1" type="ORF">SCABRO_02137</name>
</gene>
<protein>
    <submittedName>
        <fullName evidence="1">Putative geranylgeranyl reductase</fullName>
    </submittedName>
</protein>
<dbReference type="EMBL" id="JRYO01000152">
    <property type="protein sequence ID" value="KHE92086.1"/>
    <property type="molecule type" value="Genomic_DNA"/>
</dbReference>
<accession>A0A0B0EJ81</accession>